<organism evidence="5 6">
    <name type="scientific">Helobdella robusta</name>
    <name type="common">Californian leech</name>
    <dbReference type="NCBI Taxonomy" id="6412"/>
    <lineage>
        <taxon>Eukaryota</taxon>
        <taxon>Metazoa</taxon>
        <taxon>Spiralia</taxon>
        <taxon>Lophotrochozoa</taxon>
        <taxon>Annelida</taxon>
        <taxon>Clitellata</taxon>
        <taxon>Hirudinea</taxon>
        <taxon>Rhynchobdellida</taxon>
        <taxon>Glossiphoniidae</taxon>
        <taxon>Helobdella</taxon>
    </lineage>
</organism>
<dbReference type="SMART" id="SM00408">
    <property type="entry name" value="IGc2"/>
    <property type="match status" value="1"/>
</dbReference>
<name>T1ESP7_HELRO</name>
<evidence type="ECO:0000256" key="1">
    <source>
        <dbReference type="ARBA" id="ARBA00022729"/>
    </source>
</evidence>
<dbReference type="KEGG" id="hro:HELRODRAFT_162463"/>
<keyword evidence="6" id="KW-1185">Reference proteome</keyword>
<dbReference type="Gene3D" id="2.60.40.10">
    <property type="entry name" value="Immunoglobulins"/>
    <property type="match status" value="1"/>
</dbReference>
<dbReference type="EMBL" id="KB097143">
    <property type="protein sequence ID" value="ESN98988.1"/>
    <property type="molecule type" value="Genomic_DNA"/>
</dbReference>
<dbReference type="STRING" id="6412.T1ESP7"/>
<evidence type="ECO:0000256" key="2">
    <source>
        <dbReference type="ARBA" id="ARBA00023157"/>
    </source>
</evidence>
<dbReference type="CTD" id="20199597"/>
<keyword evidence="1" id="KW-0732">Signal</keyword>
<dbReference type="InterPro" id="IPR013098">
    <property type="entry name" value="Ig_I-set"/>
</dbReference>
<accession>T1ESP7</accession>
<dbReference type="OMA" id="FNCRATG"/>
<sequence>MAHLIPTFTFCPHFIFRVVNLLYVRDTYKKKPRIVEGPKDMVVKEHENVVFNCRATGDPEPTIIWKKLNSNIPQGRSFIQDNKSLKIEKVDSSDEGIYICRAENAFGFQESGVQLNVHCELFFVSSDVALF</sequence>
<reference evidence="4 6" key="2">
    <citation type="journal article" date="2013" name="Nature">
        <title>Insights into bilaterian evolution from three spiralian genomes.</title>
        <authorList>
            <person name="Simakov O."/>
            <person name="Marletaz F."/>
            <person name="Cho S.J."/>
            <person name="Edsinger-Gonzales E."/>
            <person name="Havlak P."/>
            <person name="Hellsten U."/>
            <person name="Kuo D.H."/>
            <person name="Larsson T."/>
            <person name="Lv J."/>
            <person name="Arendt D."/>
            <person name="Savage R."/>
            <person name="Osoegawa K."/>
            <person name="de Jong P."/>
            <person name="Grimwood J."/>
            <person name="Chapman J.A."/>
            <person name="Shapiro H."/>
            <person name="Aerts A."/>
            <person name="Otillar R.P."/>
            <person name="Terry A.Y."/>
            <person name="Boore J.L."/>
            <person name="Grigoriev I.V."/>
            <person name="Lindberg D.R."/>
            <person name="Seaver E.C."/>
            <person name="Weisblat D.A."/>
            <person name="Putnam N.H."/>
            <person name="Rokhsar D.S."/>
        </authorList>
    </citation>
    <scope>NUCLEOTIDE SEQUENCE</scope>
</reference>
<gene>
    <name evidence="5" type="primary">20199597</name>
    <name evidence="4" type="ORF">HELRODRAFT_162463</name>
</gene>
<dbReference type="HOGENOM" id="CLU_1929845_0_0_1"/>
<protein>
    <recommendedName>
        <fullName evidence="3">Ig-like domain-containing protein</fullName>
    </recommendedName>
</protein>
<dbReference type="EnsemblMetazoa" id="HelroT162463">
    <property type="protein sequence ID" value="HelroP162463"/>
    <property type="gene ID" value="HelroG162463"/>
</dbReference>
<dbReference type="OrthoDB" id="428111at2759"/>
<dbReference type="PANTHER" id="PTHR45080:SF8">
    <property type="entry name" value="IG-LIKE DOMAIN-CONTAINING PROTEIN"/>
    <property type="match status" value="1"/>
</dbReference>
<dbReference type="Proteomes" id="UP000015101">
    <property type="component" value="Unassembled WGS sequence"/>
</dbReference>
<evidence type="ECO:0000313" key="6">
    <source>
        <dbReference type="Proteomes" id="UP000015101"/>
    </source>
</evidence>
<reference evidence="6" key="1">
    <citation type="submission" date="2012-12" db="EMBL/GenBank/DDBJ databases">
        <authorList>
            <person name="Hellsten U."/>
            <person name="Grimwood J."/>
            <person name="Chapman J.A."/>
            <person name="Shapiro H."/>
            <person name="Aerts A."/>
            <person name="Otillar R.P."/>
            <person name="Terry A.Y."/>
            <person name="Boore J.L."/>
            <person name="Simakov O."/>
            <person name="Marletaz F."/>
            <person name="Cho S.-J."/>
            <person name="Edsinger-Gonzales E."/>
            <person name="Havlak P."/>
            <person name="Kuo D.-H."/>
            <person name="Larsson T."/>
            <person name="Lv J."/>
            <person name="Arendt D."/>
            <person name="Savage R."/>
            <person name="Osoegawa K."/>
            <person name="de Jong P."/>
            <person name="Lindberg D.R."/>
            <person name="Seaver E.C."/>
            <person name="Weisblat D.A."/>
            <person name="Putnam N.H."/>
            <person name="Grigoriev I.V."/>
            <person name="Rokhsar D.S."/>
        </authorList>
    </citation>
    <scope>NUCLEOTIDE SEQUENCE</scope>
</reference>
<dbReference type="Pfam" id="PF07679">
    <property type="entry name" value="I-set"/>
    <property type="match status" value="1"/>
</dbReference>
<evidence type="ECO:0000313" key="5">
    <source>
        <dbReference type="EnsemblMetazoa" id="HelroP162463"/>
    </source>
</evidence>
<dbReference type="SMART" id="SM00409">
    <property type="entry name" value="IG"/>
    <property type="match status" value="1"/>
</dbReference>
<evidence type="ECO:0000313" key="4">
    <source>
        <dbReference type="EMBL" id="ESN98988.1"/>
    </source>
</evidence>
<dbReference type="InterPro" id="IPR013783">
    <property type="entry name" value="Ig-like_fold"/>
</dbReference>
<feature type="domain" description="Ig-like" evidence="3">
    <location>
        <begin position="32"/>
        <end position="116"/>
    </location>
</feature>
<dbReference type="InterPro" id="IPR050958">
    <property type="entry name" value="Cell_Adh-Cytoskel_Orgn"/>
</dbReference>
<dbReference type="FunFam" id="2.60.40.10:FF:001452">
    <property type="entry name" value="Uncharacterized protein, isoform F"/>
    <property type="match status" value="1"/>
</dbReference>
<keyword evidence="2" id="KW-1015">Disulfide bond</keyword>
<dbReference type="eggNOG" id="KOG4222">
    <property type="taxonomic scope" value="Eukaryota"/>
</dbReference>
<dbReference type="InterPro" id="IPR003598">
    <property type="entry name" value="Ig_sub2"/>
</dbReference>
<evidence type="ECO:0000259" key="3">
    <source>
        <dbReference type="PROSITE" id="PS50835"/>
    </source>
</evidence>
<dbReference type="AlphaFoldDB" id="T1ESP7"/>
<dbReference type="InParanoid" id="T1ESP7"/>
<dbReference type="RefSeq" id="XP_009022907.1">
    <property type="nucleotide sequence ID" value="XM_009024659.1"/>
</dbReference>
<dbReference type="InterPro" id="IPR003599">
    <property type="entry name" value="Ig_sub"/>
</dbReference>
<dbReference type="EMBL" id="AMQM01001091">
    <property type="status" value="NOT_ANNOTATED_CDS"/>
    <property type="molecule type" value="Genomic_DNA"/>
</dbReference>
<dbReference type="PANTHER" id="PTHR45080">
    <property type="entry name" value="CONTACTIN 5"/>
    <property type="match status" value="1"/>
</dbReference>
<dbReference type="InterPro" id="IPR007110">
    <property type="entry name" value="Ig-like_dom"/>
</dbReference>
<dbReference type="SUPFAM" id="SSF48726">
    <property type="entry name" value="Immunoglobulin"/>
    <property type="match status" value="1"/>
</dbReference>
<dbReference type="PROSITE" id="PS50835">
    <property type="entry name" value="IG_LIKE"/>
    <property type="match status" value="1"/>
</dbReference>
<reference evidence="5" key="3">
    <citation type="submission" date="2015-06" db="UniProtKB">
        <authorList>
            <consortium name="EnsemblMetazoa"/>
        </authorList>
    </citation>
    <scope>IDENTIFICATION</scope>
</reference>
<dbReference type="GeneID" id="20199597"/>
<proteinExistence type="predicted"/>
<dbReference type="InterPro" id="IPR036179">
    <property type="entry name" value="Ig-like_dom_sf"/>
</dbReference>